<dbReference type="AlphaFoldDB" id="A0A0N7LNP8"/>
<evidence type="ECO:0000313" key="2">
    <source>
        <dbReference type="Proteomes" id="UP000050786"/>
    </source>
</evidence>
<gene>
    <name evidence="1" type="ORF">RUM4293_01909</name>
</gene>
<evidence type="ECO:0000313" key="1">
    <source>
        <dbReference type="EMBL" id="CUH43020.1"/>
    </source>
</evidence>
<dbReference type="SUPFAM" id="SSF56300">
    <property type="entry name" value="Metallo-dependent phosphatases"/>
    <property type="match status" value="1"/>
</dbReference>
<organism evidence="1 2">
    <name type="scientific">Ruegeria atlantica</name>
    <dbReference type="NCBI Taxonomy" id="81569"/>
    <lineage>
        <taxon>Bacteria</taxon>
        <taxon>Pseudomonadati</taxon>
        <taxon>Pseudomonadota</taxon>
        <taxon>Alphaproteobacteria</taxon>
        <taxon>Rhodobacterales</taxon>
        <taxon>Roseobacteraceae</taxon>
        <taxon>Ruegeria</taxon>
    </lineage>
</organism>
<keyword evidence="2" id="KW-1185">Reference proteome</keyword>
<proteinExistence type="predicted"/>
<protein>
    <submittedName>
        <fullName evidence="1">Uncharacterized protein</fullName>
    </submittedName>
</protein>
<name>A0A0N7LNP8_9RHOB</name>
<dbReference type="Proteomes" id="UP000050786">
    <property type="component" value="Unassembled WGS sequence"/>
</dbReference>
<dbReference type="EMBL" id="CYPS01000032">
    <property type="protein sequence ID" value="CUH43020.1"/>
    <property type="molecule type" value="Genomic_DNA"/>
</dbReference>
<sequence>MLSSLIQRFGRRAAFHTSMPDKPTCFIGDVHGCIKLLQKLLPQIPRDHRIIGSSDHRIIGSSDHRIIGSSDHRIIGSSDHRIIGSSLSEITSIAAKTVLTFCV</sequence>
<dbReference type="InterPro" id="IPR029052">
    <property type="entry name" value="Metallo-depent_PP-like"/>
</dbReference>
<reference evidence="2" key="1">
    <citation type="submission" date="2015-09" db="EMBL/GenBank/DDBJ databases">
        <authorList>
            <person name="Rodrigo-Torres L."/>
            <person name="Arahal D.R."/>
        </authorList>
    </citation>
    <scope>NUCLEOTIDE SEQUENCE [LARGE SCALE GENOMIC DNA]</scope>
    <source>
        <strain evidence="2">CECT 4293</strain>
    </source>
</reference>
<accession>A0A0N7LNP8</accession>
<dbReference type="RefSeq" id="WP_261307843.1">
    <property type="nucleotide sequence ID" value="NZ_CYPS01000032.1"/>
</dbReference>